<gene>
    <name evidence="1" type="ORF">YA0853_09670</name>
</gene>
<reference evidence="1" key="1">
    <citation type="submission" date="2020-12" db="EMBL/GenBank/DDBJ databases">
        <title>Comparative genomic insights into the epidemiology and virulence of plant pathogenic Pseudomonads from Turkey.</title>
        <authorList>
            <person name="Dillon M."/>
            <person name="Ruiz-Bedoya T."/>
            <person name="Bendalovic-Torma C."/>
            <person name="Guttman K.M."/>
            <person name="Kwak H."/>
            <person name="Middleton M.A."/>
            <person name="Wang P.W."/>
            <person name="Horuz S."/>
            <person name="Aysan Y."/>
            <person name="Guttman D.S."/>
        </authorList>
    </citation>
    <scope>NUCLEOTIDE SEQUENCE</scope>
    <source>
        <strain evidence="1">S5_IA_3a</strain>
    </source>
</reference>
<dbReference type="EMBL" id="JAEILH010000014">
    <property type="protein sequence ID" value="MBI6623943.1"/>
    <property type="molecule type" value="Genomic_DNA"/>
</dbReference>
<name>A0A8I1JAB4_9PSED</name>
<evidence type="ECO:0000313" key="1">
    <source>
        <dbReference type="EMBL" id="MBI6623943.1"/>
    </source>
</evidence>
<accession>A0A8I1JAB4</accession>
<sequence length="90" mass="10872">MTKPFDMTLFLSGALTGSKTTQLRHLRQAQIMQAAIQQRWHLDNPWTWQLKHLRWFLAQHLKDRSGTTCYYYRLTAYLIMKRLGRSWVLF</sequence>
<evidence type="ECO:0000313" key="2">
    <source>
        <dbReference type="Proteomes" id="UP000645865"/>
    </source>
</evidence>
<dbReference type="RefSeq" id="WP_040265475.1">
    <property type="nucleotide sequence ID" value="NZ_CP070980.1"/>
</dbReference>
<organism evidence="1 2">
    <name type="scientific">Pseudomonas rhodesiae</name>
    <dbReference type="NCBI Taxonomy" id="76760"/>
    <lineage>
        <taxon>Bacteria</taxon>
        <taxon>Pseudomonadati</taxon>
        <taxon>Pseudomonadota</taxon>
        <taxon>Gammaproteobacteria</taxon>
        <taxon>Pseudomonadales</taxon>
        <taxon>Pseudomonadaceae</taxon>
        <taxon>Pseudomonas</taxon>
    </lineage>
</organism>
<protein>
    <submittedName>
        <fullName evidence="1">Uncharacterized protein</fullName>
    </submittedName>
</protein>
<comment type="caution">
    <text evidence="1">The sequence shown here is derived from an EMBL/GenBank/DDBJ whole genome shotgun (WGS) entry which is preliminary data.</text>
</comment>
<proteinExistence type="predicted"/>
<dbReference type="AlphaFoldDB" id="A0A8I1JAB4"/>
<dbReference type="Proteomes" id="UP000645865">
    <property type="component" value="Unassembled WGS sequence"/>
</dbReference>